<dbReference type="SUPFAM" id="SSF46785">
    <property type="entry name" value="Winged helix' DNA-binding domain"/>
    <property type="match status" value="1"/>
</dbReference>
<dbReference type="PANTHER" id="PTHR44846">
    <property type="entry name" value="MANNOSYL-D-GLYCERATE TRANSPORT/METABOLISM SYSTEM REPRESSOR MNGR-RELATED"/>
    <property type="match status" value="1"/>
</dbReference>
<name>A0A2Z5J7D2_STRAR</name>
<dbReference type="InterPro" id="IPR000524">
    <property type="entry name" value="Tscrpt_reg_HTH_GntR"/>
</dbReference>
<accession>A0A2Z5J7D2</accession>
<dbReference type="EMBL" id="CP027306">
    <property type="protein sequence ID" value="AXE76246.1"/>
    <property type="molecule type" value="Genomic_DNA"/>
</dbReference>
<dbReference type="GO" id="GO:0003700">
    <property type="term" value="F:DNA-binding transcription factor activity"/>
    <property type="evidence" value="ECO:0007669"/>
    <property type="project" value="InterPro"/>
</dbReference>
<dbReference type="Gene3D" id="1.10.10.10">
    <property type="entry name" value="Winged helix-like DNA-binding domain superfamily/Winged helix DNA-binding domain"/>
    <property type="match status" value="1"/>
</dbReference>
<dbReference type="InterPro" id="IPR036390">
    <property type="entry name" value="WH_DNA-bd_sf"/>
</dbReference>
<keyword evidence="3" id="KW-0804">Transcription</keyword>
<evidence type="ECO:0000256" key="2">
    <source>
        <dbReference type="ARBA" id="ARBA00023125"/>
    </source>
</evidence>
<dbReference type="SMART" id="SM00345">
    <property type="entry name" value="HTH_GNTR"/>
    <property type="match status" value="1"/>
</dbReference>
<proteinExistence type="predicted"/>
<protein>
    <recommendedName>
        <fullName evidence="4">HTH gntR-type domain-containing protein</fullName>
    </recommendedName>
</protein>
<dbReference type="AlphaFoldDB" id="A0A2Z5J7D2"/>
<dbReference type="SUPFAM" id="SSF53822">
    <property type="entry name" value="Periplasmic binding protein-like I"/>
    <property type="match status" value="1"/>
</dbReference>
<dbReference type="Proteomes" id="UP000252698">
    <property type="component" value="Chromosome"/>
</dbReference>
<dbReference type="Gene3D" id="3.40.50.2300">
    <property type="match status" value="1"/>
</dbReference>
<dbReference type="InterPro" id="IPR050679">
    <property type="entry name" value="Bact_HTH_transcr_reg"/>
</dbReference>
<dbReference type="PANTHER" id="PTHR44846:SF1">
    <property type="entry name" value="MANNOSYL-D-GLYCERATE TRANSPORT_METABOLISM SYSTEM REPRESSOR MNGR-RELATED"/>
    <property type="match status" value="1"/>
</dbReference>
<gene>
    <name evidence="5" type="ORF">C5746_03930</name>
</gene>
<evidence type="ECO:0000256" key="3">
    <source>
        <dbReference type="ARBA" id="ARBA00023163"/>
    </source>
</evidence>
<keyword evidence="1" id="KW-0805">Transcription regulation</keyword>
<keyword evidence="2" id="KW-0238">DNA-binding</keyword>
<evidence type="ECO:0000313" key="6">
    <source>
        <dbReference type="Proteomes" id="UP000252698"/>
    </source>
</evidence>
<organism evidence="5 6">
    <name type="scientific">Streptomyces atratus</name>
    <dbReference type="NCBI Taxonomy" id="1893"/>
    <lineage>
        <taxon>Bacteria</taxon>
        <taxon>Bacillati</taxon>
        <taxon>Actinomycetota</taxon>
        <taxon>Actinomycetes</taxon>
        <taxon>Kitasatosporales</taxon>
        <taxon>Streptomycetaceae</taxon>
        <taxon>Streptomyces</taxon>
    </lineage>
</organism>
<reference evidence="5 6" key="1">
    <citation type="journal article" date="2018" name="Front. Microbiol.">
        <title>Genome Sequencing of Streptomyces atratus SCSIOZH16 and Activation Production of Nocardamine via Metabolic Engineering.</title>
        <authorList>
            <person name="Li Y."/>
            <person name="Zhang C."/>
            <person name="Liu C."/>
            <person name="Ju J."/>
            <person name="Ma J."/>
        </authorList>
    </citation>
    <scope>NUCLEOTIDE SEQUENCE [LARGE SCALE GENOMIC DNA]</scope>
    <source>
        <strain evidence="5 6">SCSIO_ZH16</strain>
    </source>
</reference>
<evidence type="ECO:0000259" key="4">
    <source>
        <dbReference type="PROSITE" id="PS50949"/>
    </source>
</evidence>
<dbReference type="KEGG" id="sata:C5746_03930"/>
<feature type="domain" description="HTH gntR-type" evidence="4">
    <location>
        <begin position="28"/>
        <end position="96"/>
    </location>
</feature>
<dbReference type="GO" id="GO:0003677">
    <property type="term" value="F:DNA binding"/>
    <property type="evidence" value="ECO:0007669"/>
    <property type="project" value="UniProtKB-KW"/>
</dbReference>
<dbReference type="InterPro" id="IPR036388">
    <property type="entry name" value="WH-like_DNA-bd_sf"/>
</dbReference>
<dbReference type="GO" id="GO:0045892">
    <property type="term" value="P:negative regulation of DNA-templated transcription"/>
    <property type="evidence" value="ECO:0007669"/>
    <property type="project" value="TreeGrafter"/>
</dbReference>
<dbReference type="CDD" id="cd07377">
    <property type="entry name" value="WHTH_GntR"/>
    <property type="match status" value="1"/>
</dbReference>
<sequence>MRYPPPRCDQRRLKRQIREGGGWMGTSGPKYQRIKDELRAEVARDEYVAGAPFITQNQLRERFGVTSTTAVRALNGLVAEGLLVRRGGLGTFVADPSDRTAEPASAHRSGVVACIISGQGPYQSEVLRGVESGCSERGLRLFFSDSAVRMTDTGHADHPASLARQDQALHQAVEDRVDGIILYPVQGAPDLDVLNETAGTSCGPSPGAGICPAPSTATSPWSTGRALYRRAGKRLPTSVAHALGLDGPL</sequence>
<dbReference type="Pfam" id="PF00392">
    <property type="entry name" value="GntR"/>
    <property type="match status" value="1"/>
</dbReference>
<evidence type="ECO:0000256" key="1">
    <source>
        <dbReference type="ARBA" id="ARBA00023015"/>
    </source>
</evidence>
<dbReference type="InterPro" id="IPR028082">
    <property type="entry name" value="Peripla_BP_I"/>
</dbReference>
<evidence type="ECO:0000313" key="5">
    <source>
        <dbReference type="EMBL" id="AXE76246.1"/>
    </source>
</evidence>
<dbReference type="PROSITE" id="PS50949">
    <property type="entry name" value="HTH_GNTR"/>
    <property type="match status" value="1"/>
</dbReference>